<organism evidence="1 2">
    <name type="scientific">Allomesorhizobium camelthorni</name>
    <dbReference type="NCBI Taxonomy" id="475069"/>
    <lineage>
        <taxon>Bacteria</taxon>
        <taxon>Pseudomonadati</taxon>
        <taxon>Pseudomonadota</taxon>
        <taxon>Alphaproteobacteria</taxon>
        <taxon>Hyphomicrobiales</taxon>
        <taxon>Phyllobacteriaceae</taxon>
        <taxon>Allomesorhizobium</taxon>
    </lineage>
</organism>
<evidence type="ECO:0000313" key="2">
    <source>
        <dbReference type="Proteomes" id="UP001642900"/>
    </source>
</evidence>
<accession>A0A6G4WNH7</accession>
<dbReference type="EMBL" id="JAAKZF010000128">
    <property type="protein sequence ID" value="NGO55753.1"/>
    <property type="molecule type" value="Genomic_DNA"/>
</dbReference>
<comment type="caution">
    <text evidence="1">The sequence shown here is derived from an EMBL/GenBank/DDBJ whole genome shotgun (WGS) entry which is preliminary data.</text>
</comment>
<evidence type="ECO:0000313" key="1">
    <source>
        <dbReference type="EMBL" id="NGO55753.1"/>
    </source>
</evidence>
<protein>
    <submittedName>
        <fullName evidence="1">Uncharacterized protein</fullName>
    </submittedName>
</protein>
<gene>
    <name evidence="1" type="ORF">G6N73_32850</name>
</gene>
<keyword evidence="2" id="KW-1185">Reference proteome</keyword>
<name>A0A6G4WNH7_9HYPH</name>
<dbReference type="Proteomes" id="UP001642900">
    <property type="component" value="Unassembled WGS sequence"/>
</dbReference>
<sequence length="68" mass="7383">MSDTPMLVTGFALDMAMSEDGGTMVAFLTLQTGELTFEFAINEEGVQSMVESLQQFLDMVQSRGGRAN</sequence>
<dbReference type="RefSeq" id="WP_165034099.1">
    <property type="nucleotide sequence ID" value="NZ_JAAKZF010000128.1"/>
</dbReference>
<reference evidence="1 2" key="1">
    <citation type="submission" date="2020-02" db="EMBL/GenBank/DDBJ databases">
        <title>Genome sequence of strain CCNWXJ40-4.</title>
        <authorList>
            <person name="Gao J."/>
            <person name="Sun J."/>
        </authorList>
    </citation>
    <scope>NUCLEOTIDE SEQUENCE [LARGE SCALE GENOMIC DNA]</scope>
    <source>
        <strain evidence="1 2">CCNWXJ 40-4</strain>
    </source>
</reference>
<dbReference type="AlphaFoldDB" id="A0A6G4WNH7"/>
<proteinExistence type="predicted"/>